<dbReference type="PRINTS" id="PR00419">
    <property type="entry name" value="ADXRDTASE"/>
</dbReference>
<gene>
    <name evidence="2" type="ordered locus">Marky_1030</name>
</gene>
<dbReference type="KEGG" id="mhd:Marky_1030"/>
<dbReference type="HOGENOM" id="CLU_766408_0_0_0"/>
<dbReference type="InterPro" id="IPR050407">
    <property type="entry name" value="Geranylgeranyl_reductase"/>
</dbReference>
<accession>F2NLF3</accession>
<feature type="domain" description="FAD dependent oxidoreductase" evidence="1">
    <location>
        <begin position="4"/>
        <end position="38"/>
    </location>
</feature>
<dbReference type="OrthoDB" id="5288829at2"/>
<protein>
    <submittedName>
        <fullName evidence="2">FAD-dependent pyridine nucleotide-disulfide oxidoreductase</fullName>
    </submittedName>
</protein>
<dbReference type="STRING" id="869210.Marky_1030"/>
<keyword evidence="3" id="KW-1185">Reference proteome</keyword>
<proteinExistence type="predicted"/>
<dbReference type="AlphaFoldDB" id="F2NLF3"/>
<dbReference type="EMBL" id="CP002630">
    <property type="protein sequence ID" value="AEB11772.1"/>
    <property type="molecule type" value="Genomic_DNA"/>
</dbReference>
<organism evidence="2 3">
    <name type="scientific">Marinithermus hydrothermalis (strain DSM 14884 / JCM 11576 / T1)</name>
    <dbReference type="NCBI Taxonomy" id="869210"/>
    <lineage>
        <taxon>Bacteria</taxon>
        <taxon>Thermotogati</taxon>
        <taxon>Deinococcota</taxon>
        <taxon>Deinococci</taxon>
        <taxon>Thermales</taxon>
        <taxon>Thermaceae</taxon>
        <taxon>Marinithermus</taxon>
    </lineage>
</organism>
<evidence type="ECO:0000313" key="3">
    <source>
        <dbReference type="Proteomes" id="UP000007030"/>
    </source>
</evidence>
<reference evidence="2 3" key="1">
    <citation type="journal article" date="2012" name="Stand. Genomic Sci.">
        <title>Complete genome sequence of the aerobic, heterotroph Marinithermus hydrothermalis type strain (T1(T)) from a deep-sea hydrothermal vent chimney.</title>
        <authorList>
            <person name="Copeland A."/>
            <person name="Gu W."/>
            <person name="Yasawong M."/>
            <person name="Lapidus A."/>
            <person name="Lucas S."/>
            <person name="Deshpande S."/>
            <person name="Pagani I."/>
            <person name="Tapia R."/>
            <person name="Cheng J.F."/>
            <person name="Goodwin L.A."/>
            <person name="Pitluck S."/>
            <person name="Liolios K."/>
            <person name="Ivanova N."/>
            <person name="Mavromatis K."/>
            <person name="Mikhailova N."/>
            <person name="Pati A."/>
            <person name="Chen A."/>
            <person name="Palaniappan K."/>
            <person name="Land M."/>
            <person name="Pan C."/>
            <person name="Brambilla E.M."/>
            <person name="Rohde M."/>
            <person name="Tindall B.J."/>
            <person name="Sikorski J."/>
            <person name="Goker M."/>
            <person name="Detter J.C."/>
            <person name="Bristow J."/>
            <person name="Eisen J.A."/>
            <person name="Markowitz V."/>
            <person name="Hugenholtz P."/>
            <person name="Kyrpides N.C."/>
            <person name="Klenk H.P."/>
            <person name="Woyke T."/>
        </authorList>
    </citation>
    <scope>NUCLEOTIDE SEQUENCE [LARGE SCALE GENOMIC DNA]</scope>
    <source>
        <strain evidence="3">DSM 14884 / JCM 11576 / T1</strain>
    </source>
</reference>
<dbReference type="Proteomes" id="UP000007030">
    <property type="component" value="Chromosome"/>
</dbReference>
<dbReference type="SUPFAM" id="SSF51905">
    <property type="entry name" value="FAD/NAD(P)-binding domain"/>
    <property type="match status" value="1"/>
</dbReference>
<dbReference type="Pfam" id="PF01266">
    <property type="entry name" value="DAO"/>
    <property type="match status" value="1"/>
</dbReference>
<dbReference type="eggNOG" id="COG0644">
    <property type="taxonomic scope" value="Bacteria"/>
</dbReference>
<evidence type="ECO:0000313" key="2">
    <source>
        <dbReference type="EMBL" id="AEB11772.1"/>
    </source>
</evidence>
<evidence type="ECO:0000259" key="1">
    <source>
        <dbReference type="Pfam" id="PF01266"/>
    </source>
</evidence>
<sequence length="400" mass="44808">MGRRVTIVGAGPAGLTAAITLARAGWRVVVCERHPGVGRRFAGDFQGLENWSEAVDVLEWVRRMGVQVRFEAAPFHVVTFYGPDGRPRVLRTPRPLFYLVRRGDVAGSLDRGLLAEALEAGVEIRFGKALRHVEGPAIIATGPRFGDGICVGYTFTTDLPDQAHCILSDRLAPLGYAYLLIRAGRATLVSCQFARLQEWRAHLARTVEAFSRIVPGLELREARFFSGYGNVFTPPRLVDHGRYYVGEAAGLQDALWGFGLRYAIRSGYLAAQSLIRGVSYAALARRELLPRHRVGLENRALLEASRALLGERVYAWLLDRVVQHPDVRAYLRKHHRPLAWKRALWPLVRLGMRFRSRYRDARCRLRDCTCVWCACGRSGRNECDRMKSPVSTTGTPSSTI</sequence>
<name>F2NLF3_MARHT</name>
<dbReference type="InterPro" id="IPR006076">
    <property type="entry name" value="FAD-dep_OxRdtase"/>
</dbReference>
<dbReference type="PANTHER" id="PTHR42685">
    <property type="entry name" value="GERANYLGERANYL DIPHOSPHATE REDUCTASE"/>
    <property type="match status" value="1"/>
</dbReference>
<dbReference type="InterPro" id="IPR036188">
    <property type="entry name" value="FAD/NAD-bd_sf"/>
</dbReference>
<dbReference type="Gene3D" id="3.50.50.60">
    <property type="entry name" value="FAD/NAD(P)-binding domain"/>
    <property type="match status" value="2"/>
</dbReference>
<dbReference type="RefSeq" id="WP_013703820.1">
    <property type="nucleotide sequence ID" value="NC_015387.1"/>
</dbReference>
<dbReference type="PANTHER" id="PTHR42685:SF18">
    <property type="entry name" value="DIGERANYLGERANYLGLYCEROPHOSPHOLIPID REDUCTASE"/>
    <property type="match status" value="1"/>
</dbReference>